<organism evidence="4">
    <name type="scientific">marine sediment metagenome</name>
    <dbReference type="NCBI Taxonomy" id="412755"/>
    <lineage>
        <taxon>unclassified sequences</taxon>
        <taxon>metagenomes</taxon>
        <taxon>ecological metagenomes</taxon>
    </lineage>
</organism>
<feature type="region of interest" description="Disordered" evidence="1">
    <location>
        <begin position="65"/>
        <end position="104"/>
    </location>
</feature>
<sequence length="146" mass="15853">MKLQKRYLLYFVLIFTAFGLLSSGAQARPLYQPQVRPLESCEVCHVNKGGGGPMNKFGADWQSNGGRLEGIEDWDSDGDGVANGQELKDKTDPGNPKSNKNQGSPILLYSIGGVVLIGGTMAMFMAAARVRKNQEEAEAEKQDEDS</sequence>
<reference evidence="4" key="1">
    <citation type="journal article" date="2015" name="Nature">
        <title>Complex archaea that bridge the gap between prokaryotes and eukaryotes.</title>
        <authorList>
            <person name="Spang A."/>
            <person name="Saw J.H."/>
            <person name="Jorgensen S.L."/>
            <person name="Zaremba-Niedzwiedzka K."/>
            <person name="Martijn J."/>
            <person name="Lind A.E."/>
            <person name="van Eijk R."/>
            <person name="Schleper C."/>
            <person name="Guy L."/>
            <person name="Ettema T.J."/>
        </authorList>
    </citation>
    <scope>NUCLEOTIDE SEQUENCE</scope>
</reference>
<gene>
    <name evidence="4" type="ORF">LCGC14_0829460</name>
</gene>
<keyword evidence="2" id="KW-1133">Transmembrane helix</keyword>
<keyword evidence="2" id="KW-0812">Transmembrane</keyword>
<evidence type="ECO:0000256" key="2">
    <source>
        <dbReference type="SAM" id="Phobius"/>
    </source>
</evidence>
<protein>
    <recommendedName>
        <fullName evidence="3">Temptin Cys/Cys disulfide domain-containing protein</fullName>
    </recommendedName>
</protein>
<evidence type="ECO:0000259" key="3">
    <source>
        <dbReference type="Pfam" id="PF24784"/>
    </source>
</evidence>
<keyword evidence="2" id="KW-0472">Membrane</keyword>
<evidence type="ECO:0000313" key="4">
    <source>
        <dbReference type="EMBL" id="KKN30896.1"/>
    </source>
</evidence>
<comment type="caution">
    <text evidence="4">The sequence shown here is derived from an EMBL/GenBank/DDBJ whole genome shotgun (WGS) entry which is preliminary data.</text>
</comment>
<dbReference type="InterPro" id="IPR057626">
    <property type="entry name" value="S-S_Temptin"/>
</dbReference>
<dbReference type="EMBL" id="LAZR01002372">
    <property type="protein sequence ID" value="KKN30896.1"/>
    <property type="molecule type" value="Genomic_DNA"/>
</dbReference>
<feature type="domain" description="Temptin Cys/Cys disulfide" evidence="3">
    <location>
        <begin position="42"/>
        <end position="91"/>
    </location>
</feature>
<accession>A0A0F9S188</accession>
<proteinExistence type="predicted"/>
<name>A0A0F9S188_9ZZZZ</name>
<dbReference type="Pfam" id="PF24784">
    <property type="entry name" value="Temptin_C"/>
    <property type="match status" value="1"/>
</dbReference>
<evidence type="ECO:0000256" key="1">
    <source>
        <dbReference type="SAM" id="MobiDB-lite"/>
    </source>
</evidence>
<feature type="transmembrane region" description="Helical" evidence="2">
    <location>
        <begin position="106"/>
        <end position="128"/>
    </location>
</feature>
<dbReference type="AlphaFoldDB" id="A0A0F9S188"/>